<dbReference type="PANTHER" id="PTHR32322:SF2">
    <property type="entry name" value="EAMA DOMAIN-CONTAINING PROTEIN"/>
    <property type="match status" value="1"/>
</dbReference>
<evidence type="ECO:0000256" key="5">
    <source>
        <dbReference type="ARBA" id="ARBA00023136"/>
    </source>
</evidence>
<feature type="transmembrane region" description="Helical" evidence="6">
    <location>
        <begin position="70"/>
        <end position="92"/>
    </location>
</feature>
<comment type="similarity">
    <text evidence="2">Belongs to the EamA transporter family.</text>
</comment>
<comment type="caution">
    <text evidence="8">The sequence shown here is derived from an EMBL/GenBank/DDBJ whole genome shotgun (WGS) entry which is preliminary data.</text>
</comment>
<protein>
    <submittedName>
        <fullName evidence="8">DMT family transporter</fullName>
    </submittedName>
</protein>
<organism evidence="8 9">
    <name type="scientific">Natronomicrosphaera hydrolytica</name>
    <dbReference type="NCBI Taxonomy" id="3242702"/>
    <lineage>
        <taxon>Bacteria</taxon>
        <taxon>Pseudomonadati</taxon>
        <taxon>Planctomycetota</taxon>
        <taxon>Phycisphaerae</taxon>
        <taxon>Phycisphaerales</taxon>
        <taxon>Phycisphaeraceae</taxon>
        <taxon>Natronomicrosphaera</taxon>
    </lineage>
</organism>
<feature type="transmembrane region" description="Helical" evidence="6">
    <location>
        <begin position="217"/>
        <end position="241"/>
    </location>
</feature>
<dbReference type="InterPro" id="IPR050638">
    <property type="entry name" value="AA-Vitamin_Transporters"/>
</dbReference>
<feature type="transmembrane region" description="Helical" evidence="6">
    <location>
        <begin position="40"/>
        <end position="58"/>
    </location>
</feature>
<gene>
    <name evidence="8" type="ORF">ACERK3_17575</name>
</gene>
<name>A0ABV4U910_9BACT</name>
<feature type="transmembrane region" description="Helical" evidence="6">
    <location>
        <begin position="129"/>
        <end position="149"/>
    </location>
</feature>
<evidence type="ECO:0000256" key="3">
    <source>
        <dbReference type="ARBA" id="ARBA00022692"/>
    </source>
</evidence>
<evidence type="ECO:0000256" key="1">
    <source>
        <dbReference type="ARBA" id="ARBA00004141"/>
    </source>
</evidence>
<dbReference type="RefSeq" id="WP_425347013.1">
    <property type="nucleotide sequence ID" value="NZ_JBGUBD010000015.1"/>
</dbReference>
<evidence type="ECO:0000313" key="9">
    <source>
        <dbReference type="Proteomes" id="UP001575105"/>
    </source>
</evidence>
<keyword evidence="4 6" id="KW-1133">Transmembrane helix</keyword>
<feature type="transmembrane region" description="Helical" evidence="6">
    <location>
        <begin position="7"/>
        <end position="28"/>
    </location>
</feature>
<keyword evidence="5 6" id="KW-0472">Membrane</keyword>
<evidence type="ECO:0000256" key="6">
    <source>
        <dbReference type="SAM" id="Phobius"/>
    </source>
</evidence>
<feature type="transmembrane region" description="Helical" evidence="6">
    <location>
        <begin position="253"/>
        <end position="271"/>
    </location>
</feature>
<dbReference type="InterPro" id="IPR000620">
    <property type="entry name" value="EamA_dom"/>
</dbReference>
<feature type="transmembrane region" description="Helical" evidence="6">
    <location>
        <begin position="277"/>
        <end position="297"/>
    </location>
</feature>
<comment type="subcellular location">
    <subcellularLocation>
        <location evidence="1">Membrane</location>
        <topology evidence="1">Multi-pass membrane protein</topology>
    </subcellularLocation>
</comment>
<feature type="domain" description="EamA" evidence="7">
    <location>
        <begin position="12"/>
        <end position="142"/>
    </location>
</feature>
<evidence type="ECO:0000256" key="2">
    <source>
        <dbReference type="ARBA" id="ARBA00007362"/>
    </source>
</evidence>
<dbReference type="EMBL" id="JBGUBD010000015">
    <property type="protein sequence ID" value="MFA9480088.1"/>
    <property type="molecule type" value="Genomic_DNA"/>
</dbReference>
<sequence>MPTKTWLGKFFILELLFVFLWNSGFIGAEYGLPFAGPFTLLFWRYLALTGLLGVWLVLSGRFSWPGHRLAGRMGMVGILAHGVWLTCALLALDMGVPAGIVALVTALQPLLTGTLSGYVLGERTDARQWLGLILGFGGVVIAVGARLTLDGTTPPLGYLIPFGSVVGITIASLLQRRWTREGSPDSQPLDLTLFYQSLATTLALLLPAWWIEGFATQWVAPFVGTMVWLVVAVSLGAYWSMWRLLAREEATRVASLFYLSPPVTMLMAWIAFGDTLILTDVLGLIVAGGGVVLVYRIGVRRPPLASKAEG</sequence>
<dbReference type="PANTHER" id="PTHR32322">
    <property type="entry name" value="INNER MEMBRANE TRANSPORTER"/>
    <property type="match status" value="1"/>
</dbReference>
<evidence type="ECO:0000256" key="4">
    <source>
        <dbReference type="ARBA" id="ARBA00022989"/>
    </source>
</evidence>
<keyword evidence="9" id="KW-1185">Reference proteome</keyword>
<dbReference type="SUPFAM" id="SSF103481">
    <property type="entry name" value="Multidrug resistance efflux transporter EmrE"/>
    <property type="match status" value="2"/>
</dbReference>
<proteinExistence type="inferred from homology"/>
<reference evidence="8 9" key="1">
    <citation type="submission" date="2024-08" db="EMBL/GenBank/DDBJ databases">
        <title>Whole-genome sequencing of halo(alkali)philic microorganisms from hypersaline lakes.</title>
        <authorList>
            <person name="Sorokin D.Y."/>
            <person name="Merkel A.Y."/>
            <person name="Messina E."/>
            <person name="Yakimov M."/>
        </authorList>
    </citation>
    <scope>NUCLEOTIDE SEQUENCE [LARGE SCALE GENOMIC DNA]</scope>
    <source>
        <strain evidence="8 9">AB-hyl4</strain>
    </source>
</reference>
<dbReference type="Pfam" id="PF00892">
    <property type="entry name" value="EamA"/>
    <property type="match status" value="2"/>
</dbReference>
<dbReference type="Proteomes" id="UP001575105">
    <property type="component" value="Unassembled WGS sequence"/>
</dbReference>
<evidence type="ECO:0000313" key="8">
    <source>
        <dbReference type="EMBL" id="MFA9480088.1"/>
    </source>
</evidence>
<keyword evidence="3 6" id="KW-0812">Transmembrane</keyword>
<feature type="transmembrane region" description="Helical" evidence="6">
    <location>
        <begin position="98"/>
        <end position="120"/>
    </location>
</feature>
<feature type="transmembrane region" description="Helical" evidence="6">
    <location>
        <begin position="193"/>
        <end position="211"/>
    </location>
</feature>
<feature type="domain" description="EamA" evidence="7">
    <location>
        <begin position="190"/>
        <end position="295"/>
    </location>
</feature>
<evidence type="ECO:0000259" key="7">
    <source>
        <dbReference type="Pfam" id="PF00892"/>
    </source>
</evidence>
<accession>A0ABV4U910</accession>
<dbReference type="InterPro" id="IPR037185">
    <property type="entry name" value="EmrE-like"/>
</dbReference>
<feature type="transmembrane region" description="Helical" evidence="6">
    <location>
        <begin position="155"/>
        <end position="173"/>
    </location>
</feature>